<protein>
    <recommendedName>
        <fullName evidence="3">DnaA N-terminal domain-containing protein</fullName>
    </recommendedName>
</protein>
<name>A0A1H2Z872_9RHOB</name>
<accession>A0A1H2Z872</accession>
<sequence length="242" mass="25963">MQVKHATGHNAGVVKYDILTALLVVAAQGDGTRGRLALRLSLLMTARFSWRSGTFSVGQREIARLWGVTERTAKRELAQMRALGWIEVHRPAARGRVAEHRVDLAQILSDSRPHWPSVGPDFEARMLAPEGESENAAKTDPSSGGNVVPLRPRVAQNADGSRWAAAAAWLAQDNPATYHAWFAQLVELPPDAANPAPPGAVTLLAPSQFVATFVQTHLAGKVLAALSRTDPGVRRVNVVGVG</sequence>
<dbReference type="AlphaFoldDB" id="A0A1H2Z872"/>
<dbReference type="RefSeq" id="WP_092888968.1">
    <property type="nucleotide sequence ID" value="NZ_CP061502.1"/>
</dbReference>
<dbReference type="Proteomes" id="UP000198539">
    <property type="component" value="Unassembled WGS sequence"/>
</dbReference>
<dbReference type="InterPro" id="IPR036390">
    <property type="entry name" value="WH_DNA-bd_sf"/>
</dbReference>
<keyword evidence="2" id="KW-1185">Reference proteome</keyword>
<gene>
    <name evidence="1" type="ORF">SAMN04488238_105266</name>
</gene>
<organism evidence="1 2">
    <name type="scientific">Roseicitreum antarcticum</name>
    <dbReference type="NCBI Taxonomy" id="564137"/>
    <lineage>
        <taxon>Bacteria</taxon>
        <taxon>Pseudomonadati</taxon>
        <taxon>Pseudomonadota</taxon>
        <taxon>Alphaproteobacteria</taxon>
        <taxon>Rhodobacterales</taxon>
        <taxon>Paracoccaceae</taxon>
        <taxon>Roseicitreum</taxon>
    </lineage>
</organism>
<dbReference type="OrthoDB" id="7657434at2"/>
<dbReference type="SUPFAM" id="SSF46785">
    <property type="entry name" value="Winged helix' DNA-binding domain"/>
    <property type="match status" value="1"/>
</dbReference>
<proteinExistence type="predicted"/>
<dbReference type="Gene3D" id="1.10.10.10">
    <property type="entry name" value="Winged helix-like DNA-binding domain superfamily/Winged helix DNA-binding domain"/>
    <property type="match status" value="1"/>
</dbReference>
<reference evidence="1 2" key="1">
    <citation type="submission" date="2016-10" db="EMBL/GenBank/DDBJ databases">
        <authorList>
            <person name="de Groot N.N."/>
        </authorList>
    </citation>
    <scope>NUCLEOTIDE SEQUENCE [LARGE SCALE GENOMIC DNA]</scope>
    <source>
        <strain evidence="1 2">CGMCC 1.8894</strain>
    </source>
</reference>
<dbReference type="EMBL" id="FNOM01000005">
    <property type="protein sequence ID" value="SDX13064.1"/>
    <property type="molecule type" value="Genomic_DNA"/>
</dbReference>
<evidence type="ECO:0000313" key="1">
    <source>
        <dbReference type="EMBL" id="SDX13064.1"/>
    </source>
</evidence>
<dbReference type="InterPro" id="IPR036388">
    <property type="entry name" value="WH-like_DNA-bd_sf"/>
</dbReference>
<evidence type="ECO:0000313" key="2">
    <source>
        <dbReference type="Proteomes" id="UP000198539"/>
    </source>
</evidence>
<evidence type="ECO:0008006" key="3">
    <source>
        <dbReference type="Google" id="ProtNLM"/>
    </source>
</evidence>